<dbReference type="Pfam" id="PF00386">
    <property type="entry name" value="C1q"/>
    <property type="match status" value="1"/>
</dbReference>
<dbReference type="InterPro" id="IPR050822">
    <property type="entry name" value="Cerebellin_Synaptic_Org"/>
</dbReference>
<feature type="chain" id="PRO_5032787334" description="C1q domain-containing protein" evidence="5">
    <location>
        <begin position="23"/>
        <end position="275"/>
    </location>
</feature>
<dbReference type="InterPro" id="IPR008983">
    <property type="entry name" value="Tumour_necrosis_fac-like_dom"/>
</dbReference>
<dbReference type="OrthoDB" id="6154955at2759"/>
<evidence type="ECO:0000313" key="8">
    <source>
        <dbReference type="Proteomes" id="UP000596742"/>
    </source>
</evidence>
<comment type="subcellular location">
    <subcellularLocation>
        <location evidence="1">Secreted</location>
    </subcellularLocation>
</comment>
<dbReference type="AlphaFoldDB" id="A0A8B6FDE5"/>
<keyword evidence="8" id="KW-1185">Reference proteome</keyword>
<feature type="compositionally biased region" description="Polar residues" evidence="4">
    <location>
        <begin position="127"/>
        <end position="136"/>
    </location>
</feature>
<gene>
    <name evidence="7" type="ORF">MGAL_10B018716</name>
</gene>
<dbReference type="Proteomes" id="UP000596742">
    <property type="component" value="Unassembled WGS sequence"/>
</dbReference>
<dbReference type="SMART" id="SM00110">
    <property type="entry name" value="C1Q"/>
    <property type="match status" value="1"/>
</dbReference>
<feature type="region of interest" description="Disordered" evidence="4">
    <location>
        <begin position="190"/>
        <end position="211"/>
    </location>
</feature>
<protein>
    <recommendedName>
        <fullName evidence="6">C1q domain-containing protein</fullName>
    </recommendedName>
</protein>
<name>A0A8B6FDE5_MYTGA</name>
<evidence type="ECO:0000259" key="6">
    <source>
        <dbReference type="PROSITE" id="PS50871"/>
    </source>
</evidence>
<dbReference type="PANTHER" id="PTHR22923:SF116">
    <property type="entry name" value="C1Q DOMAIN-CONTAINING PROTEIN"/>
    <property type="match status" value="1"/>
</dbReference>
<evidence type="ECO:0000256" key="3">
    <source>
        <dbReference type="ARBA" id="ARBA00022729"/>
    </source>
</evidence>
<feature type="signal peptide" evidence="5">
    <location>
        <begin position="1"/>
        <end position="22"/>
    </location>
</feature>
<organism evidence="7 8">
    <name type="scientific">Mytilus galloprovincialis</name>
    <name type="common">Mediterranean mussel</name>
    <dbReference type="NCBI Taxonomy" id="29158"/>
    <lineage>
        <taxon>Eukaryota</taxon>
        <taxon>Metazoa</taxon>
        <taxon>Spiralia</taxon>
        <taxon>Lophotrochozoa</taxon>
        <taxon>Mollusca</taxon>
        <taxon>Bivalvia</taxon>
        <taxon>Autobranchia</taxon>
        <taxon>Pteriomorphia</taxon>
        <taxon>Mytilida</taxon>
        <taxon>Mytiloidea</taxon>
        <taxon>Mytilidae</taxon>
        <taxon>Mytilinae</taxon>
        <taxon>Mytilus</taxon>
    </lineage>
</organism>
<feature type="region of interest" description="Disordered" evidence="4">
    <location>
        <begin position="122"/>
        <end position="148"/>
    </location>
</feature>
<keyword evidence="2" id="KW-0964">Secreted</keyword>
<dbReference type="SUPFAM" id="SSF49842">
    <property type="entry name" value="TNF-like"/>
    <property type="match status" value="1"/>
</dbReference>
<dbReference type="EMBL" id="UYJE01006687">
    <property type="protein sequence ID" value="VDI48064.1"/>
    <property type="molecule type" value="Genomic_DNA"/>
</dbReference>
<evidence type="ECO:0000256" key="2">
    <source>
        <dbReference type="ARBA" id="ARBA00022525"/>
    </source>
</evidence>
<keyword evidence="3 5" id="KW-0732">Signal</keyword>
<sequence>MSLLFTFAGHTIVTFLARLVTPDYGTIAAKATLKFEKTTENVGNGYDNKTGIFTAPIKGLYHFTASARQSRSGYLHLGLYRNDEEMAVSVGVNYNSLTIGATFTLKSGEHVLRIKKSTWLEGDDTKPQINESQTTIGIDHRQPTKTTDHSTLHITLKIGIDHRQPTKTTDHSTLHITLKIGTIIASPPKQQTINTTHNSKDWISSPATRPSTTITIATPPKQQGPFNRHNTTHTLKIGLIIASHQNNRHSTLHISLKMGLIIASPTKTTDHSTTT</sequence>
<accession>A0A8B6FDE5</accession>
<feature type="domain" description="C1q" evidence="6">
    <location>
        <begin position="8"/>
        <end position="147"/>
    </location>
</feature>
<evidence type="ECO:0000313" key="7">
    <source>
        <dbReference type="EMBL" id="VDI48064.1"/>
    </source>
</evidence>
<dbReference type="PANTHER" id="PTHR22923">
    <property type="entry name" value="CEREBELLIN-RELATED"/>
    <property type="match status" value="1"/>
</dbReference>
<dbReference type="InterPro" id="IPR001073">
    <property type="entry name" value="C1q_dom"/>
</dbReference>
<comment type="caution">
    <text evidence="7">The sequence shown here is derived from an EMBL/GenBank/DDBJ whole genome shotgun (WGS) entry which is preliminary data.</text>
</comment>
<dbReference type="Gene3D" id="2.60.120.40">
    <property type="match status" value="1"/>
</dbReference>
<proteinExistence type="predicted"/>
<dbReference type="GO" id="GO:0005576">
    <property type="term" value="C:extracellular region"/>
    <property type="evidence" value="ECO:0007669"/>
    <property type="project" value="UniProtKB-SubCell"/>
</dbReference>
<feature type="compositionally biased region" description="Basic and acidic residues" evidence="4">
    <location>
        <begin position="138"/>
        <end position="148"/>
    </location>
</feature>
<evidence type="ECO:0000256" key="4">
    <source>
        <dbReference type="SAM" id="MobiDB-lite"/>
    </source>
</evidence>
<evidence type="ECO:0000256" key="5">
    <source>
        <dbReference type="SAM" id="SignalP"/>
    </source>
</evidence>
<dbReference type="PROSITE" id="PS50871">
    <property type="entry name" value="C1Q"/>
    <property type="match status" value="1"/>
</dbReference>
<reference evidence="7" key="1">
    <citation type="submission" date="2018-11" db="EMBL/GenBank/DDBJ databases">
        <authorList>
            <person name="Alioto T."/>
            <person name="Alioto T."/>
        </authorList>
    </citation>
    <scope>NUCLEOTIDE SEQUENCE</scope>
</reference>
<evidence type="ECO:0000256" key="1">
    <source>
        <dbReference type="ARBA" id="ARBA00004613"/>
    </source>
</evidence>